<evidence type="ECO:0000313" key="3">
    <source>
        <dbReference type="Proteomes" id="UP000601435"/>
    </source>
</evidence>
<dbReference type="Pfam" id="PF01823">
    <property type="entry name" value="MACPF"/>
    <property type="match status" value="1"/>
</dbReference>
<organism evidence="2 3">
    <name type="scientific">Symbiodinium necroappetens</name>
    <dbReference type="NCBI Taxonomy" id="1628268"/>
    <lineage>
        <taxon>Eukaryota</taxon>
        <taxon>Sar</taxon>
        <taxon>Alveolata</taxon>
        <taxon>Dinophyceae</taxon>
        <taxon>Suessiales</taxon>
        <taxon>Symbiodiniaceae</taxon>
        <taxon>Symbiodinium</taxon>
    </lineage>
</organism>
<comment type="caution">
    <text evidence="2">The sequence shown here is derived from an EMBL/GenBank/DDBJ whole genome shotgun (WGS) entry which is preliminary data.</text>
</comment>
<evidence type="ECO:0000313" key="2">
    <source>
        <dbReference type="EMBL" id="CAE7506724.1"/>
    </source>
</evidence>
<evidence type="ECO:0000259" key="1">
    <source>
        <dbReference type="PROSITE" id="PS51412"/>
    </source>
</evidence>
<dbReference type="OrthoDB" id="425180at2759"/>
<gene>
    <name evidence="2" type="ORF">SNEC2469_LOCUS14455</name>
</gene>
<name>A0A812T231_9DINO</name>
<feature type="non-terminal residue" evidence="2">
    <location>
        <position position="1"/>
    </location>
</feature>
<dbReference type="EMBL" id="CAJNJA010023159">
    <property type="protein sequence ID" value="CAE7506724.1"/>
    <property type="molecule type" value="Genomic_DNA"/>
</dbReference>
<feature type="domain" description="MACPF" evidence="1">
    <location>
        <begin position="1"/>
        <end position="194"/>
    </location>
</feature>
<dbReference type="InterPro" id="IPR020864">
    <property type="entry name" value="MACPF"/>
</dbReference>
<reference evidence="2" key="1">
    <citation type="submission" date="2021-02" db="EMBL/GenBank/DDBJ databases">
        <authorList>
            <person name="Dougan E. K."/>
            <person name="Rhodes N."/>
            <person name="Thang M."/>
            <person name="Chan C."/>
        </authorList>
    </citation>
    <scope>NUCLEOTIDE SEQUENCE</scope>
</reference>
<protein>
    <recommendedName>
        <fullName evidence="1">MACPF domain-containing protein</fullName>
    </recommendedName>
</protein>
<dbReference type="Proteomes" id="UP000601435">
    <property type="component" value="Unassembled WGS sequence"/>
</dbReference>
<proteinExistence type="predicted"/>
<accession>A0A812T231</accession>
<dbReference type="PROSITE" id="PS51412">
    <property type="entry name" value="MACPF_2"/>
    <property type="match status" value="1"/>
</dbReference>
<sequence>EVDTYTSELYPVQNLSPDGMFLESVKSIPMLWFTPTAWAGKVLPHMQNYGTHHINTISAGGEFRYAAIVEASYISAHGSAEMDAEADADFLFFFSADAEAHASASASEAFRQSLSLRQVVCNGGNGKCNANSTATYDAWVDSVHKYPWVLSARYTPNYALVPTTENGIVLEAVTIAYLAWQGVQKLMEELTAIRAVLKMYAGLADPLCSFQKIGTCSSGSTSCTQAGSTGDPAKLIPIVRANAQKLYNQTDPLHAQFQTTLGARNSSMQVDGWLPNATSWVQAVKDMAAVVFSMPTVLQCTGYADMSTDPICQLFGCKDHVCQTAPGVKCGDCEAKVAASCAWASVPIPRKLLSPLFDRPIYI</sequence>
<dbReference type="AlphaFoldDB" id="A0A812T231"/>
<keyword evidence="3" id="KW-1185">Reference proteome</keyword>